<dbReference type="Proteomes" id="UP000830434">
    <property type="component" value="Chromosome"/>
</dbReference>
<feature type="compositionally biased region" description="Polar residues" evidence="1">
    <location>
        <begin position="645"/>
        <end position="655"/>
    </location>
</feature>
<feature type="compositionally biased region" description="Acidic residues" evidence="1">
    <location>
        <begin position="476"/>
        <end position="487"/>
    </location>
</feature>
<dbReference type="InterPro" id="IPR001279">
    <property type="entry name" value="Metallo-B-lactamas"/>
</dbReference>
<evidence type="ECO:0000256" key="1">
    <source>
        <dbReference type="SAM" id="MobiDB-lite"/>
    </source>
</evidence>
<feature type="compositionally biased region" description="Polar residues" evidence="1">
    <location>
        <begin position="493"/>
        <end position="529"/>
    </location>
</feature>
<evidence type="ECO:0000313" key="3">
    <source>
        <dbReference type="EMBL" id="UPV99975.1"/>
    </source>
</evidence>
<dbReference type="AlphaFoldDB" id="A0A8U0IH07"/>
<dbReference type="GeneID" id="72191357"/>
<feature type="compositionally biased region" description="Acidic residues" evidence="1">
    <location>
        <begin position="578"/>
        <end position="590"/>
    </location>
</feature>
<evidence type="ECO:0000313" key="4">
    <source>
        <dbReference type="Proteomes" id="UP000830434"/>
    </source>
</evidence>
<dbReference type="EMBL" id="CP096658">
    <property type="protein sequence ID" value="UPV99975.1"/>
    <property type="molecule type" value="Genomic_DNA"/>
</dbReference>
<feature type="compositionally biased region" description="Polar residues" evidence="1">
    <location>
        <begin position="611"/>
        <end position="625"/>
    </location>
</feature>
<name>A0A8U0IH07_9EURY</name>
<dbReference type="InterPro" id="IPR036866">
    <property type="entry name" value="RibonucZ/Hydroxyglut_hydro"/>
</dbReference>
<dbReference type="SMART" id="SM00849">
    <property type="entry name" value="Lactamase_B"/>
    <property type="match status" value="1"/>
</dbReference>
<feature type="compositionally biased region" description="Polar residues" evidence="1">
    <location>
        <begin position="561"/>
        <end position="577"/>
    </location>
</feature>
<keyword evidence="4" id="KW-1185">Reference proteome</keyword>
<feature type="region of interest" description="Disordered" evidence="1">
    <location>
        <begin position="450"/>
        <end position="655"/>
    </location>
</feature>
<proteinExistence type="predicted"/>
<dbReference type="KEGG" id="haxz:M0R88_15840"/>
<reference evidence="3" key="1">
    <citation type="submission" date="2022-04" db="EMBL/GenBank/DDBJ databases">
        <title>Diverse halophilic archaea isolated from saline environments.</title>
        <authorList>
            <person name="Cui H.-L."/>
        </authorList>
    </citation>
    <scope>NUCLEOTIDE SEQUENCE</scope>
    <source>
        <strain evidence="3">XZYJT40</strain>
    </source>
</reference>
<dbReference type="Pfam" id="PF00753">
    <property type="entry name" value="Lactamase_B"/>
    <property type="match status" value="1"/>
</dbReference>
<feature type="compositionally biased region" description="Basic and acidic residues" evidence="1">
    <location>
        <begin position="627"/>
        <end position="644"/>
    </location>
</feature>
<feature type="compositionally biased region" description="Polar residues" evidence="1">
    <location>
        <begin position="465"/>
        <end position="475"/>
    </location>
</feature>
<dbReference type="SUPFAM" id="SSF56281">
    <property type="entry name" value="Metallo-hydrolase/oxidoreductase"/>
    <property type="match status" value="1"/>
</dbReference>
<dbReference type="RefSeq" id="WP_248654413.1">
    <property type="nucleotide sequence ID" value="NZ_CP096658.1"/>
</dbReference>
<gene>
    <name evidence="3" type="ORF">M0R88_15840</name>
</gene>
<protein>
    <submittedName>
        <fullName evidence="3">MBL fold metallo-hydrolase</fullName>
    </submittedName>
</protein>
<evidence type="ECO:0000259" key="2">
    <source>
        <dbReference type="SMART" id="SM00849"/>
    </source>
</evidence>
<feature type="domain" description="Metallo-beta-lactamase" evidence="2">
    <location>
        <begin position="13"/>
        <end position="207"/>
    </location>
</feature>
<dbReference type="Gene3D" id="3.60.15.10">
    <property type="entry name" value="Ribonuclease Z/Hydroxyacylglutathione hydrolase-like"/>
    <property type="match status" value="1"/>
</dbReference>
<organism evidence="3 4">
    <name type="scientific">Halorussus gelatinilyticus</name>
    <dbReference type="NCBI Taxonomy" id="2937524"/>
    <lineage>
        <taxon>Archaea</taxon>
        <taxon>Methanobacteriati</taxon>
        <taxon>Methanobacteriota</taxon>
        <taxon>Stenosarchaea group</taxon>
        <taxon>Halobacteria</taxon>
        <taxon>Halobacteriales</taxon>
        <taxon>Haladaptataceae</taxon>
        <taxon>Halorussus</taxon>
    </lineage>
</organism>
<accession>A0A8U0IH07</accession>
<sequence>MEISFHHANPDAGNESVLLRFEFDGFTENPCLLIDAGQGVDVDRLLESNDRLAGICLTHAHLDHYSSLSAAHRDGIPIFTSPATASVLGDVFDVASDEYGVRASGEVTNAITPVEDWRSITSEVEIHPVPTGHIPGAVGFLVRVVDDGETYHLLATGDFTCRSAGGFTGFPPEEFIDIDALFLPAATNESFSRSLTNALGTALEHAHGGAPTLVATSGLVGVQVAYLLDALREEYDLGVPIRVVGQVAKLYERLDYDCAGIEQIPVFEDPQTCLGHGVITIAGPEIPRERSSGRLFDCLRENANACVVQLVGSGNDPVAEGRCTIHEYELVNHPTPQTLKSVHDAVDPTETVIIHRHGGAGGKFNDFDSVVWGTGDTNKHTLFDGEQWRLPPAAGGGTVVSNGERNLQQFASTELLHSFSVPSLTRHDDPDLEAEGINQAEIASLLHHGPNAATSLDAPNHSEETQATMSDTESMTADDDSTNDDAEEKATHRQTGLIDTTGVTRGDQTSMEATEQLDTSSLTPKNMVSQRAAKQLRESQSEADLDNSVNDDNGEPGTGQEIDSTAETEGAQTTGNTEAEDNEPEQEPEGESASPEQSSPVEEASQERQDPQTGEGNPTTESTVTPEGDKSAKEADTESERENGNAETTEGDSITVSLDPLAVALAEWSVTTSDQEDVQTVDDFVTEAVRQYVVALLAGEASGSEKQGFAVNLTGSPTVEQTIEDLVRNSGELDSTMDILAKGIAATLDTDIDSAVEIRNMDDHREYLDAIVRNESNTFTNHEEIVEAAINWQLCTE</sequence>
<feature type="compositionally biased region" description="Low complexity" evidence="1">
    <location>
        <begin position="591"/>
        <end position="600"/>
    </location>
</feature>